<name>A0A9J8CJX3_CYPCA</name>
<keyword evidence="4" id="KW-1185">Reference proteome</keyword>
<feature type="coiled-coil region" evidence="1">
    <location>
        <begin position="34"/>
        <end position="61"/>
    </location>
</feature>
<evidence type="ECO:0000256" key="1">
    <source>
        <dbReference type="SAM" id="Coils"/>
    </source>
</evidence>
<dbReference type="Gene3D" id="3.40.50.12700">
    <property type="match status" value="1"/>
</dbReference>
<reference evidence="3" key="1">
    <citation type="submission" date="2025-08" db="UniProtKB">
        <authorList>
            <consortium name="Ensembl"/>
        </authorList>
    </citation>
    <scope>IDENTIFICATION</scope>
</reference>
<feature type="domain" description="SGNH hydrolase-type esterase" evidence="2">
    <location>
        <begin position="128"/>
        <end position="253"/>
    </location>
</feature>
<dbReference type="Proteomes" id="UP001108240">
    <property type="component" value="Unplaced"/>
</dbReference>
<dbReference type="InterPro" id="IPR013830">
    <property type="entry name" value="SGNH_hydro"/>
</dbReference>
<evidence type="ECO:0000313" key="4">
    <source>
        <dbReference type="Proteomes" id="UP001108240"/>
    </source>
</evidence>
<dbReference type="SUPFAM" id="SSF52266">
    <property type="entry name" value="SGNH hydrolase"/>
    <property type="match status" value="1"/>
</dbReference>
<organism evidence="3 4">
    <name type="scientific">Cyprinus carpio carpio</name>
    <dbReference type="NCBI Taxonomy" id="630221"/>
    <lineage>
        <taxon>Eukaryota</taxon>
        <taxon>Metazoa</taxon>
        <taxon>Chordata</taxon>
        <taxon>Craniata</taxon>
        <taxon>Vertebrata</taxon>
        <taxon>Euteleostomi</taxon>
        <taxon>Actinopterygii</taxon>
        <taxon>Neopterygii</taxon>
        <taxon>Teleostei</taxon>
        <taxon>Ostariophysi</taxon>
        <taxon>Cypriniformes</taxon>
        <taxon>Cyprinidae</taxon>
        <taxon>Cyprininae</taxon>
        <taxon>Cyprinus</taxon>
    </lineage>
</organism>
<dbReference type="OMA" id="SWMSKWC"/>
<accession>A0A9J8CJX3</accession>
<reference evidence="3" key="2">
    <citation type="submission" date="2025-09" db="UniProtKB">
        <authorList>
            <consortium name="Ensembl"/>
        </authorList>
    </citation>
    <scope>IDENTIFICATION</scope>
</reference>
<dbReference type="Ensembl" id="ENSCCRT00000108062.1">
    <property type="protein sequence ID" value="ENSCCRP00000170184.1"/>
    <property type="gene ID" value="ENSCCRG00000078695.1"/>
</dbReference>
<dbReference type="AlphaFoldDB" id="A0A9J8CJX3"/>
<proteinExistence type="predicted"/>
<dbReference type="GeneTree" id="ENSGT00990000204536"/>
<dbReference type="Pfam" id="PF13472">
    <property type="entry name" value="Lipase_GDSL_2"/>
    <property type="match status" value="1"/>
</dbReference>
<evidence type="ECO:0000313" key="3">
    <source>
        <dbReference type="Ensembl" id="ENSCCRP00000170184.1"/>
    </source>
</evidence>
<keyword evidence="1" id="KW-0175">Coiled coil</keyword>
<protein>
    <recommendedName>
        <fullName evidence="2">SGNH hydrolase-type esterase domain-containing protein</fullName>
    </recommendedName>
</protein>
<evidence type="ECO:0000259" key="2">
    <source>
        <dbReference type="Pfam" id="PF13472"/>
    </source>
</evidence>
<dbReference type="Gene3D" id="3.40.50.12690">
    <property type="match status" value="1"/>
</dbReference>
<sequence>MASPAIVICTACHMYSLSISVGDEGFTCDKCREIVRLTEKISELETRIQTLIEDSKNERALDTALDASSSGSPVHCSVPVTGPMQQGNWVTVRRHSRGSKHHSSESALLIGDSIVRNVKIETPATIVQCLPGARAPDILANLKVLANAKRKYSKIVIHAGANDVRLRQSEITKNNIKEVCELASMMSDTVICSGPLPAYRGDEIHSRLSSLNSWMSKWCPQNNIGFIDNWTSFWGRPDLLKRDSLHPSWGGAALLSRNMAHSLRVCT</sequence>